<dbReference type="Gene3D" id="1.10.10.10">
    <property type="entry name" value="Winged helix-like DNA-binding domain superfamily/Winged helix DNA-binding domain"/>
    <property type="match status" value="1"/>
</dbReference>
<evidence type="ECO:0000256" key="3">
    <source>
        <dbReference type="ARBA" id="ARBA00023125"/>
    </source>
</evidence>
<dbReference type="Pfam" id="PF03466">
    <property type="entry name" value="LysR_substrate"/>
    <property type="match status" value="1"/>
</dbReference>
<proteinExistence type="inferred from homology"/>
<dbReference type="SUPFAM" id="SSF53850">
    <property type="entry name" value="Periplasmic binding protein-like II"/>
    <property type="match status" value="1"/>
</dbReference>
<keyword evidence="2" id="KW-0805">Transcription regulation</keyword>
<organism evidence="6 7">
    <name type="scientific">Leisingera daeponensis</name>
    <dbReference type="NCBI Taxonomy" id="405746"/>
    <lineage>
        <taxon>Bacteria</taxon>
        <taxon>Pseudomonadati</taxon>
        <taxon>Pseudomonadota</taxon>
        <taxon>Alphaproteobacteria</taxon>
        <taxon>Rhodobacterales</taxon>
        <taxon>Roseobacteraceae</taxon>
        <taxon>Leisingera</taxon>
    </lineage>
</organism>
<dbReference type="PRINTS" id="PR00039">
    <property type="entry name" value="HTHLYSR"/>
</dbReference>
<evidence type="ECO:0000313" key="6">
    <source>
        <dbReference type="EMBL" id="MBY6141505.1"/>
    </source>
</evidence>
<keyword evidence="3" id="KW-0238">DNA-binding</keyword>
<dbReference type="Gene3D" id="3.40.190.290">
    <property type="match status" value="1"/>
</dbReference>
<protein>
    <submittedName>
        <fullName evidence="6">LysR family transcriptional regulator</fullName>
    </submittedName>
</protein>
<evidence type="ECO:0000259" key="5">
    <source>
        <dbReference type="PROSITE" id="PS50931"/>
    </source>
</evidence>
<dbReference type="InterPro" id="IPR058163">
    <property type="entry name" value="LysR-type_TF_proteobact-type"/>
</dbReference>
<comment type="similarity">
    <text evidence="1">Belongs to the LysR transcriptional regulatory family.</text>
</comment>
<dbReference type="RefSeq" id="WP_222509542.1">
    <property type="nucleotide sequence ID" value="NZ_JAHVJA010000011.1"/>
</dbReference>
<evidence type="ECO:0000313" key="7">
    <source>
        <dbReference type="Proteomes" id="UP000766629"/>
    </source>
</evidence>
<dbReference type="PANTHER" id="PTHR30537">
    <property type="entry name" value="HTH-TYPE TRANSCRIPTIONAL REGULATOR"/>
    <property type="match status" value="1"/>
</dbReference>
<dbReference type="EMBL" id="JAHVJA010000011">
    <property type="protein sequence ID" value="MBY6141505.1"/>
    <property type="molecule type" value="Genomic_DNA"/>
</dbReference>
<dbReference type="SUPFAM" id="SSF46785">
    <property type="entry name" value="Winged helix' DNA-binding domain"/>
    <property type="match status" value="1"/>
</dbReference>
<dbReference type="PROSITE" id="PS50931">
    <property type="entry name" value="HTH_LYSR"/>
    <property type="match status" value="1"/>
</dbReference>
<dbReference type="InterPro" id="IPR005119">
    <property type="entry name" value="LysR_subst-bd"/>
</dbReference>
<dbReference type="Pfam" id="PF00126">
    <property type="entry name" value="HTH_1"/>
    <property type="match status" value="1"/>
</dbReference>
<feature type="domain" description="HTH lysR-type" evidence="5">
    <location>
        <begin position="1"/>
        <end position="59"/>
    </location>
</feature>
<dbReference type="InterPro" id="IPR000847">
    <property type="entry name" value="LysR_HTH_N"/>
</dbReference>
<gene>
    <name evidence="6" type="ORF">KUV26_18855</name>
</gene>
<dbReference type="InterPro" id="IPR036390">
    <property type="entry name" value="WH_DNA-bd_sf"/>
</dbReference>
<dbReference type="PANTHER" id="PTHR30537:SF5">
    <property type="entry name" value="HTH-TYPE TRANSCRIPTIONAL ACTIVATOR TTDR-RELATED"/>
    <property type="match status" value="1"/>
</dbReference>
<accession>A0ABS7NJW8</accession>
<dbReference type="InterPro" id="IPR036388">
    <property type="entry name" value="WH-like_DNA-bd_sf"/>
</dbReference>
<reference evidence="6 7" key="1">
    <citation type="submission" date="2021-06" db="EMBL/GenBank/DDBJ databases">
        <title>50 bacteria genomes isolated from Dapeng, Shenzhen, China.</title>
        <authorList>
            <person name="Zheng W."/>
            <person name="Yu S."/>
            <person name="Huang Y."/>
        </authorList>
    </citation>
    <scope>NUCLEOTIDE SEQUENCE [LARGE SCALE GENOMIC DNA]</scope>
    <source>
        <strain evidence="6 7">DP1N14-2</strain>
    </source>
</reference>
<evidence type="ECO:0000256" key="4">
    <source>
        <dbReference type="ARBA" id="ARBA00023163"/>
    </source>
</evidence>
<keyword evidence="4" id="KW-0804">Transcription</keyword>
<evidence type="ECO:0000256" key="1">
    <source>
        <dbReference type="ARBA" id="ARBA00009437"/>
    </source>
</evidence>
<dbReference type="Proteomes" id="UP000766629">
    <property type="component" value="Unassembled WGS sequence"/>
</dbReference>
<dbReference type="CDD" id="cd08422">
    <property type="entry name" value="PBP2_CrgA_like"/>
    <property type="match status" value="1"/>
</dbReference>
<name>A0ABS7NJW8_9RHOB</name>
<keyword evidence="7" id="KW-1185">Reference proteome</keyword>
<evidence type="ECO:0000256" key="2">
    <source>
        <dbReference type="ARBA" id="ARBA00023015"/>
    </source>
</evidence>
<sequence>MDDLNELRICVRVAEAGSFAEAARTMGLTTSSVSKAVRRLEGKIGAKLFTRTTRAVSRTSEGERFLEGAKRVLEEAETLKSEIMDSVEDPRGRLVISASDSVGRLWMTQRVLAFMCRYRNVDVELVFDDRVVDLAAEGVDVAVRAGNLGSSPDLIARKLYSDNIVTCAAPRYLERTGKPETVADLAGHRAIYYRGRNSGRLTPFQFRSGGEIIQLQFDPVLVVNSVDALSYAGSVGIGIVQLPGQIARAAIAEGKLVEILPDCQVEDFAFRVVYRERRLIAPRIRAFVDFLVANPPSPEELHL</sequence>
<comment type="caution">
    <text evidence="6">The sequence shown here is derived from an EMBL/GenBank/DDBJ whole genome shotgun (WGS) entry which is preliminary data.</text>
</comment>